<accession>A0A917E2V9</accession>
<evidence type="ECO:0000313" key="1">
    <source>
        <dbReference type="EMBL" id="GGD96082.1"/>
    </source>
</evidence>
<proteinExistence type="predicted"/>
<reference evidence="1" key="2">
    <citation type="submission" date="2020-09" db="EMBL/GenBank/DDBJ databases">
        <authorList>
            <person name="Sun Q."/>
            <person name="Zhou Y."/>
        </authorList>
    </citation>
    <scope>NUCLEOTIDE SEQUENCE</scope>
    <source>
        <strain evidence="1">CGMCC 1.15178</strain>
    </source>
</reference>
<dbReference type="AlphaFoldDB" id="A0A917E2V9"/>
<dbReference type="Proteomes" id="UP000612456">
    <property type="component" value="Unassembled WGS sequence"/>
</dbReference>
<organism evidence="1 2">
    <name type="scientific">Paenibacillus nasutitermitis</name>
    <dbReference type="NCBI Taxonomy" id="1652958"/>
    <lineage>
        <taxon>Bacteria</taxon>
        <taxon>Bacillati</taxon>
        <taxon>Bacillota</taxon>
        <taxon>Bacilli</taxon>
        <taxon>Bacillales</taxon>
        <taxon>Paenibacillaceae</taxon>
        <taxon>Paenibacillus</taxon>
    </lineage>
</organism>
<reference evidence="1" key="1">
    <citation type="journal article" date="2014" name="Int. J. Syst. Evol. Microbiol.">
        <title>Complete genome sequence of Corynebacterium casei LMG S-19264T (=DSM 44701T), isolated from a smear-ripened cheese.</title>
        <authorList>
            <consortium name="US DOE Joint Genome Institute (JGI-PGF)"/>
            <person name="Walter F."/>
            <person name="Albersmeier A."/>
            <person name="Kalinowski J."/>
            <person name="Ruckert C."/>
        </authorList>
    </citation>
    <scope>NUCLEOTIDE SEQUENCE</scope>
    <source>
        <strain evidence="1">CGMCC 1.15178</strain>
    </source>
</reference>
<dbReference type="EMBL" id="BMHP01000008">
    <property type="protein sequence ID" value="GGD96082.1"/>
    <property type="molecule type" value="Genomic_DNA"/>
</dbReference>
<protein>
    <submittedName>
        <fullName evidence="1">Uncharacterized protein</fullName>
    </submittedName>
</protein>
<evidence type="ECO:0000313" key="2">
    <source>
        <dbReference type="Proteomes" id="UP000612456"/>
    </source>
</evidence>
<sequence>MGNYRDLSQLLRGMTGAKILILDTNNIQFYYQHETVLPKSEVFAPYDLILIPGWVQNEFGHHAGKSAFVYSIPKPLIIIDEAEDYLEMIGYNDERLMELFRLASTGLGKALRFIHICKKDHQILPDAWIDDFYDQGFETKRMPSGLTTKKNAGEVSIVTLCFLLLSHFSNHIGSISLASSDHGTYHLKDKVLSEANSPLLHLGISQAPPISFQSTDVVIYNAVRTGLIQPQQIHALRNHTQERSTIYLESFSDRDSAIHHHLVDIPSFISICSDHEKYKVIF</sequence>
<keyword evidence="2" id="KW-1185">Reference proteome</keyword>
<name>A0A917E2V9_9BACL</name>
<gene>
    <name evidence="1" type="ORF">GCM10010911_63420</name>
</gene>
<comment type="caution">
    <text evidence="1">The sequence shown here is derived from an EMBL/GenBank/DDBJ whole genome shotgun (WGS) entry which is preliminary data.</text>
</comment>
<dbReference type="RefSeq" id="WP_188998809.1">
    <property type="nucleotide sequence ID" value="NZ_BMHP01000008.1"/>
</dbReference>